<evidence type="ECO:0000256" key="1">
    <source>
        <dbReference type="SAM" id="MobiDB-lite"/>
    </source>
</evidence>
<feature type="compositionally biased region" description="Low complexity" evidence="1">
    <location>
        <begin position="1"/>
        <end position="16"/>
    </location>
</feature>
<feature type="region of interest" description="Disordered" evidence="1">
    <location>
        <begin position="1"/>
        <end position="45"/>
    </location>
</feature>
<name>A0A5E4C0U5_MARMO</name>
<reference evidence="2" key="1">
    <citation type="submission" date="2019-04" db="EMBL/GenBank/DDBJ databases">
        <authorList>
            <person name="Alioto T."/>
            <person name="Alioto T."/>
        </authorList>
    </citation>
    <scope>NUCLEOTIDE SEQUENCE [LARGE SCALE GENOMIC DNA]</scope>
</reference>
<sequence length="226" mass="24289">MAIGRARTTGGRNGRAPGHPGTGDFHCGNQMQAQDRERSKQQKKGAFVTYSTNATNWKSVGNLTSQGTTMYALSPRVQGPRCRASQEAKAAATPTGSLAPTSHHLPYSQGSTGPPLEPLLPGGDWRSAYMMRLQRDSRQGKANRSNECIQLGKLQGLVPSRTLPQATSPTLEKPLSKHGIGGRNGCSCSQWPHPPTPHSFVTKTTMCFPWQAQHAVATAVALIKLH</sequence>
<keyword evidence="3" id="KW-1185">Reference proteome</keyword>
<evidence type="ECO:0000313" key="3">
    <source>
        <dbReference type="Proteomes" id="UP000335636"/>
    </source>
</evidence>
<feature type="region of interest" description="Disordered" evidence="1">
    <location>
        <begin position="77"/>
        <end position="117"/>
    </location>
</feature>
<organism evidence="2 3">
    <name type="scientific">Marmota monax</name>
    <name type="common">Woodchuck</name>
    <dbReference type="NCBI Taxonomy" id="9995"/>
    <lineage>
        <taxon>Eukaryota</taxon>
        <taxon>Metazoa</taxon>
        <taxon>Chordata</taxon>
        <taxon>Craniata</taxon>
        <taxon>Vertebrata</taxon>
        <taxon>Euteleostomi</taxon>
        <taxon>Mammalia</taxon>
        <taxon>Eutheria</taxon>
        <taxon>Euarchontoglires</taxon>
        <taxon>Glires</taxon>
        <taxon>Rodentia</taxon>
        <taxon>Sciuromorpha</taxon>
        <taxon>Sciuridae</taxon>
        <taxon>Xerinae</taxon>
        <taxon>Marmotini</taxon>
        <taxon>Marmota</taxon>
    </lineage>
</organism>
<proteinExistence type="predicted"/>
<dbReference type="Proteomes" id="UP000335636">
    <property type="component" value="Unassembled WGS sequence"/>
</dbReference>
<protein>
    <submittedName>
        <fullName evidence="2">Uncharacterized protein</fullName>
    </submittedName>
</protein>
<accession>A0A5E4C0U5</accession>
<evidence type="ECO:0000313" key="2">
    <source>
        <dbReference type="EMBL" id="VTJ75415.1"/>
    </source>
</evidence>
<gene>
    <name evidence="2" type="ORF">MONAX_5E036113</name>
</gene>
<comment type="caution">
    <text evidence="2">The sequence shown here is derived from an EMBL/GenBank/DDBJ whole genome shotgun (WGS) entry which is preliminary data.</text>
</comment>
<dbReference type="EMBL" id="CABDUW010000799">
    <property type="protein sequence ID" value="VTJ75415.1"/>
    <property type="molecule type" value="Genomic_DNA"/>
</dbReference>
<dbReference type="AlphaFoldDB" id="A0A5E4C0U5"/>